<proteinExistence type="predicted"/>
<reference evidence="1" key="1">
    <citation type="submission" date="2019-03" db="EMBL/GenBank/DDBJ databases">
        <title>Candidatus Syntrophosphaera thermopropionivorans: a novel player in syntrophic propionate oxidation during anaerobic digestion.</title>
        <authorList>
            <person name="Dyksma S."/>
        </authorList>
    </citation>
    <scope>NUCLEOTIDE SEQUENCE</scope>
    <source>
        <strain evidence="1">W5</strain>
    </source>
</reference>
<dbReference type="Proteomes" id="UP000294588">
    <property type="component" value="Unassembled WGS sequence"/>
</dbReference>
<sequence length="224" mass="24219">MKIKYYGHSAFEITSNAGQKILIDPFLEGNPLSSVRADSVKADFIILSHAHSDHLGDTIRIAKRNDAIVIAIAELAAYLAGKGLKTHGMQTGGSHIFPFGKVKFTLALHGSNTPDGHYAGPAAGVLLWVDDSCIYHCGDTGLFGDMKLIGEMNSVDYMLVPIGDNFTMGPEDAIKAVEFVSPKIIIPIHYNTWPLIQVDAEAFSEKVKALGKECILLKPGEEIP</sequence>
<keyword evidence="2" id="KW-1185">Reference proteome</keyword>
<gene>
    <name evidence="1" type="ORF">E0946_02960</name>
</gene>
<name>A0AC61QJY8_9BACT</name>
<accession>A0AC61QJY8</accession>
<evidence type="ECO:0000313" key="2">
    <source>
        <dbReference type="Proteomes" id="UP000294588"/>
    </source>
</evidence>
<protein>
    <submittedName>
        <fullName evidence="1">Metal-dependent hydrolase</fullName>
    </submittedName>
</protein>
<evidence type="ECO:0000313" key="1">
    <source>
        <dbReference type="EMBL" id="TDF73531.1"/>
    </source>
</evidence>
<comment type="caution">
    <text evidence="1">The sequence shown here is derived from an EMBL/GenBank/DDBJ whole genome shotgun (WGS) entry which is preliminary data.</text>
</comment>
<organism evidence="1 2">
    <name type="scientific">Candidatus Syntrophosphaera thermopropionivorans</name>
    <dbReference type="NCBI Taxonomy" id="2593015"/>
    <lineage>
        <taxon>Bacteria</taxon>
        <taxon>Pseudomonadati</taxon>
        <taxon>Candidatus Cloacimonadota</taxon>
        <taxon>Candidatus Cloacimonadia</taxon>
        <taxon>Candidatus Cloacimonadales</taxon>
        <taxon>Candidatus Cloacimonadaceae</taxon>
        <taxon>Candidatus Syntrophosphaera</taxon>
    </lineage>
</organism>
<dbReference type="EMBL" id="SMOG01000005">
    <property type="protein sequence ID" value="TDF73531.1"/>
    <property type="molecule type" value="Genomic_DNA"/>
</dbReference>
<keyword evidence="1" id="KW-0378">Hydrolase</keyword>